<sequence>MKLLSSLRNNANIILNYLVILYAFSIPLDLKIYRFVVIALFIFFILQKDIKEKIKWTLKNRFFQLFLIYIIYQFLVVLWTPNKEYGLRFALKYVEYFLPLFIITSSLKKEFINKVINGWLLSMFITEIIAYGIYFDLWSTKYHNLHLNTITPFYHHTIYSLFLSTSILIMLYKLLYEKWSIFHYISLFFLLTMSINLFLTIGRGGQIAFFITLFVLLFIKFRKNKKILFISIFTPFLIFFLAYNYSNKFHNRINLAINDTKNIFENKNFCGSWGNRVGSYIVAKDIIEKSPLLGVGFHTPMEILPIIVHEKYPYLKCIIPSQTIHLHNTFLMEITQTGIIGLFLFLLILFYLVKIKVKNNFIRYLKTVFLIHFIFFSIIDYSWHISYLMKYFVLFSSIILASTYHETNNTEKDIS</sequence>
<keyword evidence="2 5" id="KW-0812">Transmembrane</keyword>
<evidence type="ECO:0000313" key="8">
    <source>
        <dbReference type="Proteomes" id="UP000306825"/>
    </source>
</evidence>
<feature type="transmembrane region" description="Helical" evidence="5">
    <location>
        <begin position="228"/>
        <end position="245"/>
    </location>
</feature>
<keyword evidence="4 5" id="KW-0472">Membrane</keyword>
<dbReference type="Proteomes" id="UP000306825">
    <property type="component" value="Chromosome"/>
</dbReference>
<feature type="transmembrane region" description="Helical" evidence="5">
    <location>
        <begin position="181"/>
        <end position="199"/>
    </location>
</feature>
<keyword evidence="7" id="KW-0436">Ligase</keyword>
<evidence type="ECO:0000256" key="1">
    <source>
        <dbReference type="ARBA" id="ARBA00004141"/>
    </source>
</evidence>
<dbReference type="PANTHER" id="PTHR37422:SF17">
    <property type="entry name" value="O-ANTIGEN LIGASE"/>
    <property type="match status" value="1"/>
</dbReference>
<keyword evidence="8" id="KW-1185">Reference proteome</keyword>
<feature type="transmembrane region" description="Helical" evidence="5">
    <location>
        <begin position="385"/>
        <end position="404"/>
    </location>
</feature>
<feature type="transmembrane region" description="Helical" evidence="5">
    <location>
        <begin position="360"/>
        <end position="379"/>
    </location>
</feature>
<feature type="transmembrane region" description="Helical" evidence="5">
    <location>
        <begin position="62"/>
        <end position="79"/>
    </location>
</feature>
<feature type="transmembrane region" description="Helical" evidence="5">
    <location>
        <begin position="154"/>
        <end position="174"/>
    </location>
</feature>
<accession>A0ABX5V8G0</accession>
<evidence type="ECO:0000256" key="3">
    <source>
        <dbReference type="ARBA" id="ARBA00022989"/>
    </source>
</evidence>
<evidence type="ECO:0000256" key="2">
    <source>
        <dbReference type="ARBA" id="ARBA00022692"/>
    </source>
</evidence>
<comment type="subcellular location">
    <subcellularLocation>
        <location evidence="1">Membrane</location>
        <topology evidence="1">Multi-pass membrane protein</topology>
    </subcellularLocation>
</comment>
<name>A0ABX5V8G0_9BACT</name>
<evidence type="ECO:0000313" key="7">
    <source>
        <dbReference type="EMBL" id="QCT93899.1"/>
    </source>
</evidence>
<dbReference type="PANTHER" id="PTHR37422">
    <property type="entry name" value="TEICHURONIC ACID BIOSYNTHESIS PROTEIN TUAE"/>
    <property type="match status" value="1"/>
</dbReference>
<dbReference type="GO" id="GO:0016874">
    <property type="term" value="F:ligase activity"/>
    <property type="evidence" value="ECO:0007669"/>
    <property type="project" value="UniProtKB-KW"/>
</dbReference>
<evidence type="ECO:0000259" key="6">
    <source>
        <dbReference type="Pfam" id="PF04932"/>
    </source>
</evidence>
<feature type="transmembrane region" description="Helical" evidence="5">
    <location>
        <begin position="205"/>
        <end position="221"/>
    </location>
</feature>
<gene>
    <name evidence="7" type="ORF">FE773_01490</name>
</gene>
<evidence type="ECO:0000256" key="5">
    <source>
        <dbReference type="SAM" id="Phobius"/>
    </source>
</evidence>
<protein>
    <submittedName>
        <fullName evidence="7">O-antigen ligase family protein</fullName>
    </submittedName>
</protein>
<feature type="domain" description="O-antigen ligase-related" evidence="6">
    <location>
        <begin position="188"/>
        <end position="346"/>
    </location>
</feature>
<reference evidence="7 8" key="1">
    <citation type="submission" date="2019-05" db="EMBL/GenBank/DDBJ databases">
        <title>A comparative analysis of the Nautiliaceae.</title>
        <authorList>
            <person name="Grosche A."/>
            <person name="Smedile F."/>
            <person name="Vetriani C."/>
        </authorList>
    </citation>
    <scope>NUCLEOTIDE SEQUENCE [LARGE SCALE GENOMIC DNA]</scope>
    <source>
        <strain evidence="7 8">TB-2</strain>
    </source>
</reference>
<proteinExistence type="predicted"/>
<feature type="transmembrane region" description="Helical" evidence="5">
    <location>
        <begin position="32"/>
        <end position="50"/>
    </location>
</feature>
<feature type="transmembrane region" description="Helical" evidence="5">
    <location>
        <begin position="334"/>
        <end position="353"/>
    </location>
</feature>
<keyword evidence="3 5" id="KW-1133">Transmembrane helix</keyword>
<organism evidence="7 8">
    <name type="scientific">Caminibacter mediatlanticus TB-2</name>
    <dbReference type="NCBI Taxonomy" id="391592"/>
    <lineage>
        <taxon>Bacteria</taxon>
        <taxon>Pseudomonadati</taxon>
        <taxon>Campylobacterota</taxon>
        <taxon>Epsilonproteobacteria</taxon>
        <taxon>Nautiliales</taxon>
        <taxon>Nautiliaceae</taxon>
        <taxon>Caminibacter</taxon>
    </lineage>
</organism>
<dbReference type="RefSeq" id="WP_138322869.1">
    <property type="nucleotide sequence ID" value="NZ_CP040463.1"/>
</dbReference>
<dbReference type="InterPro" id="IPR051533">
    <property type="entry name" value="WaaL-like"/>
</dbReference>
<feature type="transmembrane region" description="Helical" evidence="5">
    <location>
        <begin position="115"/>
        <end position="134"/>
    </location>
</feature>
<evidence type="ECO:0000256" key="4">
    <source>
        <dbReference type="ARBA" id="ARBA00023136"/>
    </source>
</evidence>
<dbReference type="InterPro" id="IPR007016">
    <property type="entry name" value="O-antigen_ligase-rel_domated"/>
</dbReference>
<dbReference type="EMBL" id="CP040463">
    <property type="protein sequence ID" value="QCT93899.1"/>
    <property type="molecule type" value="Genomic_DNA"/>
</dbReference>
<dbReference type="Pfam" id="PF04932">
    <property type="entry name" value="Wzy_C"/>
    <property type="match status" value="1"/>
</dbReference>